<reference evidence="1" key="2">
    <citation type="journal article" date="2015" name="Fish Shellfish Immunol.">
        <title>Early steps in the European eel (Anguilla anguilla)-Vibrio vulnificus interaction in the gills: Role of the RtxA13 toxin.</title>
        <authorList>
            <person name="Callol A."/>
            <person name="Pajuelo D."/>
            <person name="Ebbesson L."/>
            <person name="Teles M."/>
            <person name="MacKenzie S."/>
            <person name="Amaro C."/>
        </authorList>
    </citation>
    <scope>NUCLEOTIDE SEQUENCE</scope>
</reference>
<evidence type="ECO:0000313" key="1">
    <source>
        <dbReference type="EMBL" id="JAH50032.1"/>
    </source>
</evidence>
<name>A0A0E9T9C6_ANGAN</name>
<sequence>MRWRVRLDCGNQDFYKRKENTVPNFVNYYTWTSIKLTEHASEEIRYVAF</sequence>
<protein>
    <submittedName>
        <fullName evidence="1">Uncharacterized protein</fullName>
    </submittedName>
</protein>
<dbReference type="AlphaFoldDB" id="A0A0E9T9C6"/>
<accession>A0A0E9T9C6</accession>
<dbReference type="EMBL" id="GBXM01058545">
    <property type="protein sequence ID" value="JAH50032.1"/>
    <property type="molecule type" value="Transcribed_RNA"/>
</dbReference>
<organism evidence="1">
    <name type="scientific">Anguilla anguilla</name>
    <name type="common">European freshwater eel</name>
    <name type="synonym">Muraena anguilla</name>
    <dbReference type="NCBI Taxonomy" id="7936"/>
    <lineage>
        <taxon>Eukaryota</taxon>
        <taxon>Metazoa</taxon>
        <taxon>Chordata</taxon>
        <taxon>Craniata</taxon>
        <taxon>Vertebrata</taxon>
        <taxon>Euteleostomi</taxon>
        <taxon>Actinopterygii</taxon>
        <taxon>Neopterygii</taxon>
        <taxon>Teleostei</taxon>
        <taxon>Anguilliformes</taxon>
        <taxon>Anguillidae</taxon>
        <taxon>Anguilla</taxon>
    </lineage>
</organism>
<proteinExistence type="predicted"/>
<reference evidence="1" key="1">
    <citation type="submission" date="2014-11" db="EMBL/GenBank/DDBJ databases">
        <authorList>
            <person name="Amaro Gonzalez C."/>
        </authorList>
    </citation>
    <scope>NUCLEOTIDE SEQUENCE</scope>
</reference>